<evidence type="ECO:0000313" key="4">
    <source>
        <dbReference type="Proteomes" id="UP000594480"/>
    </source>
</evidence>
<name>A0A7S8MVF6_9MICO</name>
<dbReference type="Pfam" id="PF13561">
    <property type="entry name" value="adh_short_C2"/>
    <property type="match status" value="1"/>
</dbReference>
<dbReference type="InterPro" id="IPR002347">
    <property type="entry name" value="SDR_fam"/>
</dbReference>
<keyword evidence="2" id="KW-0560">Oxidoreductase</keyword>
<dbReference type="AlphaFoldDB" id="A0A7S8MVF6"/>
<accession>A0A7S8MVF6</accession>
<evidence type="ECO:0000256" key="1">
    <source>
        <dbReference type="ARBA" id="ARBA00006484"/>
    </source>
</evidence>
<dbReference type="Proteomes" id="UP000594480">
    <property type="component" value="Chromosome"/>
</dbReference>
<dbReference type="SUPFAM" id="SSF51735">
    <property type="entry name" value="NAD(P)-binding Rossmann-fold domains"/>
    <property type="match status" value="1"/>
</dbReference>
<dbReference type="GO" id="GO:0016491">
    <property type="term" value="F:oxidoreductase activity"/>
    <property type="evidence" value="ECO:0007669"/>
    <property type="project" value="UniProtKB-KW"/>
</dbReference>
<dbReference type="PANTHER" id="PTHR42879">
    <property type="entry name" value="3-OXOACYL-(ACYL-CARRIER-PROTEIN) REDUCTASE"/>
    <property type="match status" value="1"/>
</dbReference>
<gene>
    <name evidence="3" type="ORF">IT882_11500</name>
</gene>
<sequence>MEILPDHVLDERSTIASLALESVPSCSPQEWNSRSRRGTDVSAQPRRTAIITGAGGERGIGFAAARLLGLSGMNVVVTSTTDRIFDRVAELDAIGVTATGVVADLTRDEGAEAVMAAATRISGSVDVLVNNAGMTSVADPDDPAPIQDLSLGQWQASLDRNLTTAYRMIRSAVPLMRAAGFGRIVNVASVSGPVAAYPGDVAYHAAKAGMVGLTRAVAIDTAADGVTINAVAPGWIDTGSASDHERAMGRATPVGRSGTADEVAHAIAFLASDGASYITGQLLVVDGANTIAEERGA</sequence>
<organism evidence="3 4">
    <name type="scientific">Microbacterium schleiferi</name>
    <dbReference type="NCBI Taxonomy" id="69362"/>
    <lineage>
        <taxon>Bacteria</taxon>
        <taxon>Bacillati</taxon>
        <taxon>Actinomycetota</taxon>
        <taxon>Actinomycetes</taxon>
        <taxon>Micrococcales</taxon>
        <taxon>Microbacteriaceae</taxon>
        <taxon>Microbacterium</taxon>
    </lineage>
</organism>
<dbReference type="InterPro" id="IPR050259">
    <property type="entry name" value="SDR"/>
</dbReference>
<reference evidence="3 4" key="1">
    <citation type="submission" date="2020-11" db="EMBL/GenBank/DDBJ databases">
        <title>Amino acid is mineralized and recycled by bacteria in oceanic microbiome.</title>
        <authorList>
            <person name="Zheng L.Y."/>
        </authorList>
    </citation>
    <scope>NUCLEOTIDE SEQUENCE [LARGE SCALE GENOMIC DNA]</scope>
    <source>
        <strain evidence="3 4">A32-1</strain>
    </source>
</reference>
<dbReference type="KEGG" id="msf:IT882_11500"/>
<proteinExistence type="inferred from homology"/>
<keyword evidence="4" id="KW-1185">Reference proteome</keyword>
<dbReference type="PRINTS" id="PR00081">
    <property type="entry name" value="GDHRDH"/>
</dbReference>
<dbReference type="Gene3D" id="3.40.50.720">
    <property type="entry name" value="NAD(P)-binding Rossmann-like Domain"/>
    <property type="match status" value="1"/>
</dbReference>
<protein>
    <submittedName>
        <fullName evidence="3">SDR family oxidoreductase</fullName>
    </submittedName>
</protein>
<dbReference type="FunFam" id="3.40.50.720:FF:000173">
    <property type="entry name" value="3-oxoacyl-[acyl-carrier protein] reductase"/>
    <property type="match status" value="1"/>
</dbReference>
<evidence type="ECO:0000256" key="2">
    <source>
        <dbReference type="ARBA" id="ARBA00023002"/>
    </source>
</evidence>
<dbReference type="InterPro" id="IPR036291">
    <property type="entry name" value="NAD(P)-bd_dom_sf"/>
</dbReference>
<dbReference type="PRINTS" id="PR00080">
    <property type="entry name" value="SDRFAMILY"/>
</dbReference>
<evidence type="ECO:0000313" key="3">
    <source>
        <dbReference type="EMBL" id="QPE03879.1"/>
    </source>
</evidence>
<dbReference type="PANTHER" id="PTHR42879:SF2">
    <property type="entry name" value="3-OXOACYL-[ACYL-CARRIER-PROTEIN] REDUCTASE FABG"/>
    <property type="match status" value="1"/>
</dbReference>
<dbReference type="EMBL" id="CP064760">
    <property type="protein sequence ID" value="QPE03879.1"/>
    <property type="molecule type" value="Genomic_DNA"/>
</dbReference>
<comment type="similarity">
    <text evidence="1">Belongs to the short-chain dehydrogenases/reductases (SDR) family.</text>
</comment>